<reference evidence="2 3" key="1">
    <citation type="submission" date="2019-03" db="EMBL/GenBank/DDBJ databases">
        <title>Genomic Encyclopedia of Type Strains, Phase IV (KMG-IV): sequencing the most valuable type-strain genomes for metagenomic binning, comparative biology and taxonomic classification.</title>
        <authorList>
            <person name="Goeker M."/>
        </authorList>
    </citation>
    <scope>NUCLEOTIDE SEQUENCE [LARGE SCALE GENOMIC DNA]</scope>
    <source>
        <strain evidence="2 3">DSM 25903</strain>
    </source>
</reference>
<dbReference type="InterPro" id="IPR058110">
    <property type="entry name" value="GCG_CRPN_dom"/>
</dbReference>
<feature type="signal peptide" evidence="1">
    <location>
        <begin position="1"/>
        <end position="20"/>
    </location>
</feature>
<feature type="chain" id="PRO_5020443997" evidence="1">
    <location>
        <begin position="21"/>
        <end position="114"/>
    </location>
</feature>
<name>A0A4R7BZN8_9HYPH</name>
<comment type="caution">
    <text evidence="2">The sequence shown here is derived from an EMBL/GenBank/DDBJ whole genome shotgun (WGS) entry which is preliminary data.</text>
</comment>
<dbReference type="Proteomes" id="UP000295122">
    <property type="component" value="Unassembled WGS sequence"/>
</dbReference>
<organism evidence="2 3">
    <name type="scientific">Enterovirga rhinocerotis</name>
    <dbReference type="NCBI Taxonomy" id="1339210"/>
    <lineage>
        <taxon>Bacteria</taxon>
        <taxon>Pseudomonadati</taxon>
        <taxon>Pseudomonadota</taxon>
        <taxon>Alphaproteobacteria</taxon>
        <taxon>Hyphomicrobiales</taxon>
        <taxon>Methylobacteriaceae</taxon>
        <taxon>Enterovirga</taxon>
    </lineage>
</organism>
<protein>
    <submittedName>
        <fullName evidence="2">Uncharacterized protein</fullName>
    </submittedName>
</protein>
<evidence type="ECO:0000256" key="1">
    <source>
        <dbReference type="SAM" id="SignalP"/>
    </source>
</evidence>
<sequence length="114" mass="11427">MKRVLSLIAGLGLAALAAGAAHSAPVPTMTAQAAPAGDIVTVSGGCGPFGWRGPWGHCRDTPYSGPLPGGGWAGGPQPAADFFGNGCPPGYWHGPWGHCRNTPYHGALPGGGWK</sequence>
<evidence type="ECO:0000313" key="2">
    <source>
        <dbReference type="EMBL" id="TDR90235.1"/>
    </source>
</evidence>
<dbReference type="RefSeq" id="WP_245513209.1">
    <property type="nucleotide sequence ID" value="NZ_SNZR01000013.1"/>
</dbReference>
<dbReference type="EMBL" id="SNZR01000013">
    <property type="protein sequence ID" value="TDR90235.1"/>
    <property type="molecule type" value="Genomic_DNA"/>
</dbReference>
<dbReference type="NCBIfam" id="NF047412">
    <property type="entry name" value="sig_GCG_CRPN_rpt"/>
    <property type="match status" value="1"/>
</dbReference>
<accession>A0A4R7BZN8</accession>
<evidence type="ECO:0000313" key="3">
    <source>
        <dbReference type="Proteomes" id="UP000295122"/>
    </source>
</evidence>
<keyword evidence="1" id="KW-0732">Signal</keyword>
<proteinExistence type="predicted"/>
<keyword evidence="3" id="KW-1185">Reference proteome</keyword>
<gene>
    <name evidence="2" type="ORF">EV668_3077</name>
</gene>
<dbReference type="AlphaFoldDB" id="A0A4R7BZN8"/>